<accession>A0A4V3XA43</accession>
<protein>
    <recommendedName>
        <fullName evidence="5">Macrofage activating glycoprotein</fullName>
    </recommendedName>
</protein>
<evidence type="ECO:0000313" key="4">
    <source>
        <dbReference type="Proteomes" id="UP000309038"/>
    </source>
</evidence>
<evidence type="ECO:0000256" key="1">
    <source>
        <dbReference type="SAM" id="MobiDB-lite"/>
    </source>
</evidence>
<keyword evidence="2" id="KW-0732">Signal</keyword>
<evidence type="ECO:0000313" key="3">
    <source>
        <dbReference type="EMBL" id="THG96612.1"/>
    </source>
</evidence>
<gene>
    <name evidence="3" type="ORF">EW026_g5253</name>
</gene>
<organism evidence="3 4">
    <name type="scientific">Hermanssonia centrifuga</name>
    <dbReference type="NCBI Taxonomy" id="98765"/>
    <lineage>
        <taxon>Eukaryota</taxon>
        <taxon>Fungi</taxon>
        <taxon>Dikarya</taxon>
        <taxon>Basidiomycota</taxon>
        <taxon>Agaricomycotina</taxon>
        <taxon>Agaricomycetes</taxon>
        <taxon>Polyporales</taxon>
        <taxon>Meruliaceae</taxon>
        <taxon>Hermanssonia</taxon>
    </lineage>
</organism>
<evidence type="ECO:0000256" key="2">
    <source>
        <dbReference type="SAM" id="SignalP"/>
    </source>
</evidence>
<sequence length="377" mass="38944">MSAVALSALLAAAAASVVNAQTQQFPATPLANKHFAYPSGIPYQADTDDLLRGTQQGYNLCNSTTEGQSSLCQTAFVNDASDWCVWAPPNGPSTIGDTEGEEVAWCTKPGRGTRLIPAGAITGVQFVRSPSYLQVIAFMDQTKLNLEASDFGGELDPHGADLRGNPLGGLMYSNQLPQSGTGDNSTFTQVIEWHNFIGSNHTCMKVCDPKDPNAADYCQHVFDRIGVQYTCPNAAQDGVFEMCDSDNQDYPGVYTSDGQTLTYTQPAESLGPITSMPYTAVVPASSNCVTFQSADLFSALPTISGAAAATPTASGSNSGSVAAASKGSTSNVASRSGSSGSASPTGGSTSQTGGAHTLRTSAFATIAGVVFAVAFFA</sequence>
<evidence type="ECO:0008006" key="5">
    <source>
        <dbReference type="Google" id="ProtNLM"/>
    </source>
</evidence>
<dbReference type="Proteomes" id="UP000309038">
    <property type="component" value="Unassembled WGS sequence"/>
</dbReference>
<reference evidence="3 4" key="1">
    <citation type="submission" date="2019-02" db="EMBL/GenBank/DDBJ databases">
        <title>Genome sequencing of the rare red list fungi Phlebia centrifuga.</title>
        <authorList>
            <person name="Buettner E."/>
            <person name="Kellner H."/>
        </authorList>
    </citation>
    <scope>NUCLEOTIDE SEQUENCE [LARGE SCALE GENOMIC DNA]</scope>
    <source>
        <strain evidence="3 4">DSM 108282</strain>
    </source>
</reference>
<keyword evidence="4" id="KW-1185">Reference proteome</keyword>
<feature type="signal peptide" evidence="2">
    <location>
        <begin position="1"/>
        <end position="20"/>
    </location>
</feature>
<proteinExistence type="predicted"/>
<name>A0A4V3XA43_9APHY</name>
<feature type="region of interest" description="Disordered" evidence="1">
    <location>
        <begin position="308"/>
        <end position="353"/>
    </location>
</feature>
<dbReference type="AlphaFoldDB" id="A0A4V3XA43"/>
<dbReference type="EMBL" id="SGPJ01000222">
    <property type="protein sequence ID" value="THG96612.1"/>
    <property type="molecule type" value="Genomic_DNA"/>
</dbReference>
<comment type="caution">
    <text evidence="3">The sequence shown here is derived from an EMBL/GenBank/DDBJ whole genome shotgun (WGS) entry which is preliminary data.</text>
</comment>
<feature type="chain" id="PRO_5020766121" description="Macrofage activating glycoprotein" evidence="2">
    <location>
        <begin position="21"/>
        <end position="377"/>
    </location>
</feature>